<comment type="caution">
    <text evidence="2">The sequence shown here is derived from an EMBL/GenBank/DDBJ whole genome shotgun (WGS) entry which is preliminary data.</text>
</comment>
<dbReference type="AlphaFoldDB" id="A0A5J4PM32"/>
<dbReference type="EMBL" id="SNRW01049701">
    <property type="protein sequence ID" value="KAA6310535.1"/>
    <property type="molecule type" value="Genomic_DNA"/>
</dbReference>
<dbReference type="Proteomes" id="UP000324800">
    <property type="component" value="Unassembled WGS sequence"/>
</dbReference>
<evidence type="ECO:0000256" key="1">
    <source>
        <dbReference type="SAM" id="MobiDB-lite"/>
    </source>
</evidence>
<proteinExistence type="predicted"/>
<protein>
    <submittedName>
        <fullName evidence="2">Uncharacterized protein</fullName>
    </submittedName>
</protein>
<name>A0A5J4PM32_9EUKA</name>
<feature type="compositionally biased region" description="Polar residues" evidence="1">
    <location>
        <begin position="68"/>
        <end position="77"/>
    </location>
</feature>
<evidence type="ECO:0000313" key="2">
    <source>
        <dbReference type="EMBL" id="KAA6310535.1"/>
    </source>
</evidence>
<feature type="compositionally biased region" description="Basic and acidic residues" evidence="1">
    <location>
        <begin position="78"/>
        <end position="106"/>
    </location>
</feature>
<feature type="compositionally biased region" description="Low complexity" evidence="1">
    <location>
        <begin position="1"/>
        <end position="17"/>
    </location>
</feature>
<reference evidence="2 3" key="1">
    <citation type="submission" date="2019-03" db="EMBL/GenBank/DDBJ databases">
        <title>Single cell metagenomics reveals metabolic interactions within the superorganism composed of flagellate Streblomastix strix and complex community of Bacteroidetes bacteria on its surface.</title>
        <authorList>
            <person name="Treitli S.C."/>
            <person name="Kolisko M."/>
            <person name="Husnik F."/>
            <person name="Keeling P."/>
            <person name="Hampl V."/>
        </authorList>
    </citation>
    <scope>NUCLEOTIDE SEQUENCE [LARGE SCALE GENOMIC DNA]</scope>
    <source>
        <strain evidence="2">ST1C</strain>
    </source>
</reference>
<evidence type="ECO:0000313" key="3">
    <source>
        <dbReference type="Proteomes" id="UP000324800"/>
    </source>
</evidence>
<sequence length="124" mass="14016">MDPAQQMQNNASQMSMQTFDDVQEIKEGDQGPINLFSPPVPQFIQDSQFNLQSLQSIPDKISDKDNDQISNKRQQSKVSEKDQKSTPDTKEKQSDNKKSKSSKKDQFLNPDDYMKLGKSVTTGS</sequence>
<accession>A0A5J4PM32</accession>
<organism evidence="2 3">
    <name type="scientific">Streblomastix strix</name>
    <dbReference type="NCBI Taxonomy" id="222440"/>
    <lineage>
        <taxon>Eukaryota</taxon>
        <taxon>Metamonada</taxon>
        <taxon>Preaxostyla</taxon>
        <taxon>Oxymonadida</taxon>
        <taxon>Streblomastigidae</taxon>
        <taxon>Streblomastix</taxon>
    </lineage>
</organism>
<gene>
    <name evidence="2" type="ORF">EZS28_056297</name>
</gene>
<feature type="non-terminal residue" evidence="2">
    <location>
        <position position="124"/>
    </location>
</feature>
<feature type="region of interest" description="Disordered" evidence="1">
    <location>
        <begin position="1"/>
        <end position="41"/>
    </location>
</feature>
<feature type="region of interest" description="Disordered" evidence="1">
    <location>
        <begin position="54"/>
        <end position="124"/>
    </location>
</feature>